<sequence>MKKFALQKTSPDCGTTNISKRFLVPCTTACAIAYVYNASDDTVVSGCAAEDVLSGGIINEVAAKKFYIMEICSIDRCNDHIRNSSSFSSTNITVLLLTTVLCLNTFFKFY</sequence>
<evidence type="ECO:0000313" key="3">
    <source>
        <dbReference type="Proteomes" id="UP000614601"/>
    </source>
</evidence>
<proteinExistence type="predicted"/>
<gene>
    <name evidence="2" type="ORF">BOKJ2_LOCUS13882</name>
</gene>
<protein>
    <submittedName>
        <fullName evidence="2">Uncharacterized protein</fullName>
    </submittedName>
</protein>
<feature type="transmembrane region" description="Helical" evidence="1">
    <location>
        <begin position="90"/>
        <end position="107"/>
    </location>
</feature>
<comment type="caution">
    <text evidence="2">The sequence shown here is derived from an EMBL/GenBank/DDBJ whole genome shotgun (WGS) entry which is preliminary data.</text>
</comment>
<organism evidence="2 3">
    <name type="scientific">Bursaphelenchus okinawaensis</name>
    <dbReference type="NCBI Taxonomy" id="465554"/>
    <lineage>
        <taxon>Eukaryota</taxon>
        <taxon>Metazoa</taxon>
        <taxon>Ecdysozoa</taxon>
        <taxon>Nematoda</taxon>
        <taxon>Chromadorea</taxon>
        <taxon>Rhabditida</taxon>
        <taxon>Tylenchina</taxon>
        <taxon>Tylenchomorpha</taxon>
        <taxon>Aphelenchoidea</taxon>
        <taxon>Aphelenchoididae</taxon>
        <taxon>Bursaphelenchus</taxon>
    </lineage>
</organism>
<evidence type="ECO:0000313" key="2">
    <source>
        <dbReference type="EMBL" id="CAD5229931.1"/>
    </source>
</evidence>
<keyword evidence="1" id="KW-1133">Transmembrane helix</keyword>
<dbReference type="EMBL" id="CAJFCW020000006">
    <property type="protein sequence ID" value="CAG9127324.1"/>
    <property type="molecule type" value="Genomic_DNA"/>
</dbReference>
<dbReference type="AlphaFoldDB" id="A0A811LQI8"/>
<name>A0A811LQI8_9BILA</name>
<keyword evidence="1" id="KW-0472">Membrane</keyword>
<evidence type="ECO:0000256" key="1">
    <source>
        <dbReference type="SAM" id="Phobius"/>
    </source>
</evidence>
<dbReference type="Proteomes" id="UP000783686">
    <property type="component" value="Unassembled WGS sequence"/>
</dbReference>
<keyword evidence="3" id="KW-1185">Reference proteome</keyword>
<accession>A0A811LQI8</accession>
<reference evidence="2" key="1">
    <citation type="submission" date="2020-09" db="EMBL/GenBank/DDBJ databases">
        <authorList>
            <person name="Kikuchi T."/>
        </authorList>
    </citation>
    <scope>NUCLEOTIDE SEQUENCE</scope>
    <source>
        <strain evidence="2">SH1</strain>
    </source>
</reference>
<dbReference type="Proteomes" id="UP000614601">
    <property type="component" value="Unassembled WGS sequence"/>
</dbReference>
<dbReference type="EMBL" id="CAJFDH010000006">
    <property type="protein sequence ID" value="CAD5229931.1"/>
    <property type="molecule type" value="Genomic_DNA"/>
</dbReference>
<keyword evidence="1" id="KW-0812">Transmembrane</keyword>